<dbReference type="GO" id="GO:0005737">
    <property type="term" value="C:cytoplasm"/>
    <property type="evidence" value="ECO:0007669"/>
    <property type="project" value="UniProtKB-SubCell"/>
</dbReference>
<dbReference type="FunFam" id="3.40.50.12240:FF:000002">
    <property type="entry name" value="Flagellum-specific ATP synthase FliI"/>
    <property type="match status" value="1"/>
</dbReference>
<dbReference type="SMART" id="SM00382">
    <property type="entry name" value="AAA"/>
    <property type="match status" value="1"/>
</dbReference>
<evidence type="ECO:0000256" key="9">
    <source>
        <dbReference type="SAM" id="MobiDB-lite"/>
    </source>
</evidence>
<evidence type="ECO:0000256" key="4">
    <source>
        <dbReference type="ARBA" id="ARBA00022490"/>
    </source>
</evidence>
<feature type="compositionally biased region" description="Basic and acidic residues" evidence="9">
    <location>
        <begin position="324"/>
        <end position="338"/>
    </location>
</feature>
<dbReference type="OrthoDB" id="10262141at2759"/>
<keyword evidence="5" id="KW-0547">Nucleotide-binding</keyword>
<keyword evidence="7" id="KW-0653">Protein transport</keyword>
<accession>A0A8S1IK48</accession>
<sequence length="666" mass="71458">MASIIRGGVDSAQPSSQPVRAVAFDFQDMSHRADEYVQQVRDEAAKIVQQAHADAEQIRRNADKAGRETAEQAIEKVLSEMVGKQIDTLRPALAGIVNQLDDARNQWLDHWQQASLALAVKIAERLVRRELTAQPEIPEDWVREALTLAAAGGEITVRLNPADHAHLAPKAEEVARDLGKLAQTRILDDDAIKPGGCLVETRYGAIDMQLETQLNATPAALTGSVVEVVGMTATAADFPAPIGALAEIYAPSGESIEAEVVGFSDAGAVLYPLRSIAGVRRGCRVRLKRTERRIRVGNGLLGRVVNAHARCIDGKPHPFLTDRAPMDRDAPGPVDRPRIQQPLSTGVRSIDGMLTCGRGQRLGIFAGSGVGKSVLLGTMARNTSADVNVICLVGERGREVNDFIERDLGPQGLARSVVVVATSNEPALMRLQAASAATSIAEWFRDRGKDVLLLVDSVTRTAMANREIGLAAGEPPTSRGYPPSTFSLLPKLVERAGRARQGSITAFYSVLVEGDDENEPIADTMRGLLDGHVWLSRKLAGEGHYPAIDLLQSISRLMSEVAGQREQESALLVRRLLAAYRENEDLITIGAYRKGSNRTVDAALALREEINGFLRQTRTEECTLETTIQALNALGTKAANALGAPVAPIAPVTAPAVTAAAPTPTI</sequence>
<dbReference type="Proteomes" id="UP000708148">
    <property type="component" value="Unassembled WGS sequence"/>
</dbReference>
<dbReference type="GO" id="GO:0030254">
    <property type="term" value="P:protein secretion by the type III secretion system"/>
    <property type="evidence" value="ECO:0007669"/>
    <property type="project" value="InterPro"/>
</dbReference>
<evidence type="ECO:0000256" key="2">
    <source>
        <dbReference type="ARBA" id="ARBA00008936"/>
    </source>
</evidence>
<dbReference type="PANTHER" id="PTHR15184">
    <property type="entry name" value="ATP SYNTHASE"/>
    <property type="match status" value="1"/>
</dbReference>
<dbReference type="Pfam" id="PF02108">
    <property type="entry name" value="FliH"/>
    <property type="match status" value="1"/>
</dbReference>
<proteinExistence type="inferred from homology"/>
<dbReference type="InterPro" id="IPR050053">
    <property type="entry name" value="ATPase_alpha/beta_chains"/>
</dbReference>
<evidence type="ECO:0000259" key="10">
    <source>
        <dbReference type="SMART" id="SM00382"/>
    </source>
</evidence>
<reference evidence="11" key="1">
    <citation type="submission" date="2020-12" db="EMBL/GenBank/DDBJ databases">
        <authorList>
            <person name="Iha C."/>
        </authorList>
    </citation>
    <scope>NUCLEOTIDE SEQUENCE</scope>
</reference>
<feature type="domain" description="AAA+ ATPase" evidence="10">
    <location>
        <begin position="358"/>
        <end position="539"/>
    </location>
</feature>
<dbReference type="InterPro" id="IPR005714">
    <property type="entry name" value="ATPase_T3SS_FliI/YscN"/>
</dbReference>
<evidence type="ECO:0000256" key="7">
    <source>
        <dbReference type="ARBA" id="ARBA00022927"/>
    </source>
</evidence>
<dbReference type="PANTHER" id="PTHR15184:SF9">
    <property type="entry name" value="SPI-1 TYPE 3 SECRETION SYSTEM ATPASE"/>
    <property type="match status" value="1"/>
</dbReference>
<dbReference type="InterPro" id="IPR027417">
    <property type="entry name" value="P-loop_NTPase"/>
</dbReference>
<dbReference type="EMBL" id="CAJHUC010000279">
    <property type="protein sequence ID" value="CAD7694817.1"/>
    <property type="molecule type" value="Genomic_DNA"/>
</dbReference>
<dbReference type="GO" id="GO:0005524">
    <property type="term" value="F:ATP binding"/>
    <property type="evidence" value="ECO:0007669"/>
    <property type="project" value="UniProtKB-KW"/>
</dbReference>
<dbReference type="GO" id="GO:0016887">
    <property type="term" value="F:ATP hydrolysis activity"/>
    <property type="evidence" value="ECO:0007669"/>
    <property type="project" value="InterPro"/>
</dbReference>
<comment type="subcellular location">
    <subcellularLocation>
        <location evidence="1">Cytoplasm</location>
    </subcellularLocation>
</comment>
<comment type="caution">
    <text evidence="11">The sequence shown here is derived from an EMBL/GenBank/DDBJ whole genome shotgun (WGS) entry which is preliminary data.</text>
</comment>
<dbReference type="GO" id="GO:0046933">
    <property type="term" value="F:proton-transporting ATP synthase activity, rotational mechanism"/>
    <property type="evidence" value="ECO:0007669"/>
    <property type="project" value="TreeGrafter"/>
</dbReference>
<keyword evidence="4" id="KW-0963">Cytoplasm</keyword>
<evidence type="ECO:0000256" key="3">
    <source>
        <dbReference type="ARBA" id="ARBA00022448"/>
    </source>
</evidence>
<dbReference type="InterPro" id="IPR040627">
    <property type="entry name" value="T3SS_ATPase_C"/>
</dbReference>
<comment type="similarity">
    <text evidence="2">Belongs to the ATPase alpha/beta chains family.</text>
</comment>
<dbReference type="SUPFAM" id="SSF52540">
    <property type="entry name" value="P-loop containing nucleoside triphosphate hydrolases"/>
    <property type="match status" value="1"/>
</dbReference>
<evidence type="ECO:0000256" key="8">
    <source>
        <dbReference type="ARBA" id="ARBA00022967"/>
    </source>
</evidence>
<dbReference type="NCBIfam" id="TIGR01026">
    <property type="entry name" value="fliI_yscN"/>
    <property type="match status" value="1"/>
</dbReference>
<dbReference type="InterPro" id="IPR000194">
    <property type="entry name" value="ATPase_F1/V1/A1_a/bsu_nucl-bd"/>
</dbReference>
<keyword evidence="8" id="KW-1278">Translocase</keyword>
<dbReference type="InterPro" id="IPR018035">
    <property type="entry name" value="Flagellar_FliH/T3SS_HrpE"/>
</dbReference>
<dbReference type="Pfam" id="PF18269">
    <property type="entry name" value="T3SS_ATPase_C"/>
    <property type="match status" value="1"/>
</dbReference>
<evidence type="ECO:0000256" key="1">
    <source>
        <dbReference type="ARBA" id="ARBA00004496"/>
    </source>
</evidence>
<evidence type="ECO:0000313" key="11">
    <source>
        <dbReference type="EMBL" id="CAD7694817.1"/>
    </source>
</evidence>
<dbReference type="AlphaFoldDB" id="A0A8S1IK48"/>
<name>A0A8S1IK48_9CHLO</name>
<keyword evidence="6" id="KW-0067">ATP-binding</keyword>
<evidence type="ECO:0000256" key="6">
    <source>
        <dbReference type="ARBA" id="ARBA00022840"/>
    </source>
</evidence>
<dbReference type="InterPro" id="IPR003593">
    <property type="entry name" value="AAA+_ATPase"/>
</dbReference>
<dbReference type="Gene3D" id="3.40.50.12240">
    <property type="match status" value="1"/>
</dbReference>
<dbReference type="CDD" id="cd18117">
    <property type="entry name" value="ATP-synt_flagellum-secretory_path_III_N"/>
    <property type="match status" value="1"/>
</dbReference>
<evidence type="ECO:0000256" key="5">
    <source>
        <dbReference type="ARBA" id="ARBA00022741"/>
    </source>
</evidence>
<keyword evidence="12" id="KW-1185">Reference proteome</keyword>
<dbReference type="Pfam" id="PF00006">
    <property type="entry name" value="ATP-synt_ab"/>
    <property type="match status" value="1"/>
</dbReference>
<organism evidence="11 12">
    <name type="scientific">Ostreobium quekettii</name>
    <dbReference type="NCBI Taxonomy" id="121088"/>
    <lineage>
        <taxon>Eukaryota</taxon>
        <taxon>Viridiplantae</taxon>
        <taxon>Chlorophyta</taxon>
        <taxon>core chlorophytes</taxon>
        <taxon>Ulvophyceae</taxon>
        <taxon>TCBD clade</taxon>
        <taxon>Bryopsidales</taxon>
        <taxon>Ostreobineae</taxon>
        <taxon>Ostreobiaceae</taxon>
        <taxon>Ostreobium</taxon>
    </lineage>
</organism>
<gene>
    <name evidence="11" type="ORF">OSTQU699_LOCUS180</name>
</gene>
<feature type="region of interest" description="Disordered" evidence="9">
    <location>
        <begin position="318"/>
        <end position="340"/>
    </location>
</feature>
<keyword evidence="3" id="KW-0813">Transport</keyword>
<evidence type="ECO:0000313" key="12">
    <source>
        <dbReference type="Proteomes" id="UP000708148"/>
    </source>
</evidence>
<dbReference type="CDD" id="cd01136">
    <property type="entry name" value="ATPase_flagellum-secretory_path_III"/>
    <property type="match status" value="1"/>
</dbReference>
<protein>
    <recommendedName>
        <fullName evidence="10">AAA+ ATPase domain-containing protein</fullName>
    </recommendedName>
</protein>